<evidence type="ECO:0000313" key="1">
    <source>
        <dbReference type="EMBL" id="KAH6931853.1"/>
    </source>
</evidence>
<accession>A0ACB7SAT6</accession>
<comment type="caution">
    <text evidence="1">The sequence shown here is derived from an EMBL/GenBank/DDBJ whole genome shotgun (WGS) entry which is preliminary data.</text>
</comment>
<organism evidence="1 2">
    <name type="scientific">Hyalomma asiaticum</name>
    <name type="common">Tick</name>
    <dbReference type="NCBI Taxonomy" id="266040"/>
    <lineage>
        <taxon>Eukaryota</taxon>
        <taxon>Metazoa</taxon>
        <taxon>Ecdysozoa</taxon>
        <taxon>Arthropoda</taxon>
        <taxon>Chelicerata</taxon>
        <taxon>Arachnida</taxon>
        <taxon>Acari</taxon>
        <taxon>Parasitiformes</taxon>
        <taxon>Ixodida</taxon>
        <taxon>Ixodoidea</taxon>
        <taxon>Ixodidae</taxon>
        <taxon>Hyalomminae</taxon>
        <taxon>Hyalomma</taxon>
    </lineage>
</organism>
<dbReference type="EMBL" id="CM023484">
    <property type="protein sequence ID" value="KAH6931853.1"/>
    <property type="molecule type" value="Genomic_DNA"/>
</dbReference>
<dbReference type="Proteomes" id="UP000821845">
    <property type="component" value="Chromosome 4"/>
</dbReference>
<gene>
    <name evidence="1" type="ORF">HPB50_001184</name>
</gene>
<sequence length="126" mass="13503">MQKLRSEGGGTADNKDLFAAETKNGISFLIGADHLWKLVSGEVIGSMEGPGLVTIDTAFGWALQGQTAQKILRVINTNLIVSVLRVEKTQSPDLEISSTLLATCDEERMGRCQAFLSQVLPAAQAN</sequence>
<name>A0ACB7SAT6_HYAAI</name>
<reference evidence="1" key="1">
    <citation type="submission" date="2020-05" db="EMBL/GenBank/DDBJ databases">
        <title>Large-scale comparative analyses of tick genomes elucidate their genetic diversity and vector capacities.</title>
        <authorList>
            <person name="Jia N."/>
            <person name="Wang J."/>
            <person name="Shi W."/>
            <person name="Du L."/>
            <person name="Sun Y."/>
            <person name="Zhan W."/>
            <person name="Jiang J."/>
            <person name="Wang Q."/>
            <person name="Zhang B."/>
            <person name="Ji P."/>
            <person name="Sakyi L.B."/>
            <person name="Cui X."/>
            <person name="Yuan T."/>
            <person name="Jiang B."/>
            <person name="Yang W."/>
            <person name="Lam T.T.-Y."/>
            <person name="Chang Q."/>
            <person name="Ding S."/>
            <person name="Wang X."/>
            <person name="Zhu J."/>
            <person name="Ruan X."/>
            <person name="Zhao L."/>
            <person name="Wei J."/>
            <person name="Que T."/>
            <person name="Du C."/>
            <person name="Cheng J."/>
            <person name="Dai P."/>
            <person name="Han X."/>
            <person name="Huang E."/>
            <person name="Gao Y."/>
            <person name="Liu J."/>
            <person name="Shao H."/>
            <person name="Ye R."/>
            <person name="Li L."/>
            <person name="Wei W."/>
            <person name="Wang X."/>
            <person name="Wang C."/>
            <person name="Yang T."/>
            <person name="Huo Q."/>
            <person name="Li W."/>
            <person name="Guo W."/>
            <person name="Chen H."/>
            <person name="Zhou L."/>
            <person name="Ni X."/>
            <person name="Tian J."/>
            <person name="Zhou Y."/>
            <person name="Sheng Y."/>
            <person name="Liu T."/>
            <person name="Pan Y."/>
            <person name="Xia L."/>
            <person name="Li J."/>
            <person name="Zhao F."/>
            <person name="Cao W."/>
        </authorList>
    </citation>
    <scope>NUCLEOTIDE SEQUENCE</scope>
    <source>
        <strain evidence="1">Hyas-2018</strain>
    </source>
</reference>
<protein>
    <submittedName>
        <fullName evidence="1">Uncharacterized protein</fullName>
    </submittedName>
</protein>
<evidence type="ECO:0000313" key="2">
    <source>
        <dbReference type="Proteomes" id="UP000821845"/>
    </source>
</evidence>
<keyword evidence="2" id="KW-1185">Reference proteome</keyword>
<proteinExistence type="predicted"/>